<name>L0DVN7_THIND</name>
<evidence type="ECO:0000313" key="1">
    <source>
        <dbReference type="EMBL" id="AGA33098.1"/>
    </source>
</evidence>
<dbReference type="HOGENOM" id="CLU_3334195_0_0_6"/>
<accession>L0DVN7</accession>
<dbReference type="KEGG" id="tni:TVNIR_1426"/>
<proteinExistence type="predicted"/>
<sequence>MVVTQVQTPGGTHARQYTPVRSLIAHENALCDGITTEY</sequence>
<reference evidence="1" key="1">
    <citation type="submission" date="2015-12" db="EMBL/GenBank/DDBJ databases">
        <authorList>
            <person name="Tikhonova T.V."/>
            <person name="Pavlov A.R."/>
            <person name="Beletsky A.V."/>
            <person name="Mardanov A.V."/>
            <person name="Sorokin D.Y."/>
            <person name="Ravin N.V."/>
            <person name="Popov V.O."/>
        </authorList>
    </citation>
    <scope>NUCLEOTIDE SEQUENCE</scope>
    <source>
        <strain evidence="1">DSM 14787</strain>
    </source>
</reference>
<dbReference type="PATRIC" id="fig|1255043.3.peg.1444"/>
<evidence type="ECO:0000313" key="2">
    <source>
        <dbReference type="Proteomes" id="UP000010809"/>
    </source>
</evidence>
<organism evidence="1 2">
    <name type="scientific">Thioalkalivibrio nitratireducens (strain DSM 14787 / UNIQEM 213 / ALEN2)</name>
    <dbReference type="NCBI Taxonomy" id="1255043"/>
    <lineage>
        <taxon>Bacteria</taxon>
        <taxon>Pseudomonadati</taxon>
        <taxon>Pseudomonadota</taxon>
        <taxon>Gammaproteobacteria</taxon>
        <taxon>Chromatiales</taxon>
        <taxon>Ectothiorhodospiraceae</taxon>
        <taxon>Thioalkalivibrio</taxon>
    </lineage>
</organism>
<dbReference type="Proteomes" id="UP000010809">
    <property type="component" value="Chromosome"/>
</dbReference>
<keyword evidence="2" id="KW-1185">Reference proteome</keyword>
<gene>
    <name evidence="1" type="ordered locus">TVNIR_1426</name>
</gene>
<protein>
    <submittedName>
        <fullName evidence="1">Uncharacterized protein</fullName>
    </submittedName>
</protein>
<dbReference type="AlphaFoldDB" id="L0DVN7"/>
<dbReference type="EMBL" id="CP003989">
    <property type="protein sequence ID" value="AGA33098.1"/>
    <property type="molecule type" value="Genomic_DNA"/>
</dbReference>